<protein>
    <submittedName>
        <fullName evidence="8">Retrovirus-related Pol polyprotein from transposon opus</fullName>
    </submittedName>
</protein>
<dbReference type="CDD" id="cd09274">
    <property type="entry name" value="RNase_HI_RT_Ty3"/>
    <property type="match status" value="1"/>
</dbReference>
<sequence>MIDVASGGALGDMSPAEARHLIEKMASKSQQFSTRNDNAIVIKGVHDVATDADKKMESKLDALVNLVTSVARVCGICTSINHPTDACPSLQDSSAGSEAPQAYATNIYNNRPQRVCIDYQRLNEATRKDHFPLPFIDQILERLEGKFTVYGSSFDACLDSLDRVLNRCIETNLVLNFEKCHFMVEQGIVLGHIISSRGIEVDPAKISVIAQLSYPSCVREVRSFLGHASFYRCFIKDLNKKALPLSNLLQKDIHFNFDDRCKEAFDCLKKTLTTTLIIQAPDWIVPFKLMCDASNYALGAILAQRVDKFPRVIYYVSRTLDVAQANYMTMEKELLAIIFALDKFRSYLLGSRVIFFTDHAALKYLLKKADSKPRLIRWML</sequence>
<dbReference type="Proteomes" id="UP000075243">
    <property type="component" value="Unassembled WGS sequence"/>
</dbReference>
<keyword evidence="4" id="KW-0255">Endonuclease</keyword>
<evidence type="ECO:0000256" key="5">
    <source>
        <dbReference type="ARBA" id="ARBA00022801"/>
    </source>
</evidence>
<proteinExistence type="predicted"/>
<dbReference type="SUPFAM" id="SSF56672">
    <property type="entry name" value="DNA/RNA polymerases"/>
    <property type="match status" value="1"/>
</dbReference>
<dbReference type="FunFam" id="3.30.70.270:FF:000020">
    <property type="entry name" value="Transposon Tf2-6 polyprotein-like Protein"/>
    <property type="match status" value="1"/>
</dbReference>
<gene>
    <name evidence="8" type="ORF">KK1_041960</name>
</gene>
<evidence type="ECO:0000256" key="2">
    <source>
        <dbReference type="ARBA" id="ARBA00022695"/>
    </source>
</evidence>
<evidence type="ECO:0000256" key="1">
    <source>
        <dbReference type="ARBA" id="ARBA00022679"/>
    </source>
</evidence>
<reference evidence="8" key="1">
    <citation type="journal article" date="2012" name="Nat. Biotechnol.">
        <title>Draft genome sequence of pigeonpea (Cajanus cajan), an orphan legume crop of resource-poor farmers.</title>
        <authorList>
            <person name="Varshney R.K."/>
            <person name="Chen W."/>
            <person name="Li Y."/>
            <person name="Bharti A.K."/>
            <person name="Saxena R.K."/>
            <person name="Schlueter J.A."/>
            <person name="Donoghue M.T."/>
            <person name="Azam S."/>
            <person name="Fan G."/>
            <person name="Whaley A.M."/>
            <person name="Farmer A.D."/>
            <person name="Sheridan J."/>
            <person name="Iwata A."/>
            <person name="Tuteja R."/>
            <person name="Penmetsa R.V."/>
            <person name="Wu W."/>
            <person name="Upadhyaya H.D."/>
            <person name="Yang S.P."/>
            <person name="Shah T."/>
            <person name="Saxena K.B."/>
            <person name="Michael T."/>
            <person name="McCombie W.R."/>
            <person name="Yang B."/>
            <person name="Zhang G."/>
            <person name="Yang H."/>
            <person name="Wang J."/>
            <person name="Spillane C."/>
            <person name="Cook D.R."/>
            <person name="May G.D."/>
            <person name="Xu X."/>
            <person name="Jackson S.A."/>
        </authorList>
    </citation>
    <scope>NUCLEOTIDE SEQUENCE [LARGE SCALE GENOMIC DNA]</scope>
</reference>
<dbReference type="FunFam" id="3.10.20.370:FF:000001">
    <property type="entry name" value="Retrovirus-related Pol polyprotein from transposon 17.6-like protein"/>
    <property type="match status" value="1"/>
</dbReference>
<dbReference type="Gramene" id="C.cajan_37078.t">
    <property type="protein sequence ID" value="C.cajan_37078.t"/>
    <property type="gene ID" value="C.cajan_37078"/>
</dbReference>
<feature type="domain" description="Reverse transcriptase RNase H-like" evidence="7">
    <location>
        <begin position="286"/>
        <end position="380"/>
    </location>
</feature>
<dbReference type="InterPro" id="IPR041373">
    <property type="entry name" value="RT_RNaseH"/>
</dbReference>
<keyword evidence="6" id="KW-0695">RNA-directed DNA polymerase</keyword>
<keyword evidence="1" id="KW-0808">Transferase</keyword>
<dbReference type="InterPro" id="IPR043128">
    <property type="entry name" value="Rev_trsase/Diguanyl_cyclase"/>
</dbReference>
<evidence type="ECO:0000259" key="7">
    <source>
        <dbReference type="Pfam" id="PF17917"/>
    </source>
</evidence>
<accession>A0A151R2S8</accession>
<dbReference type="PANTHER" id="PTHR37984">
    <property type="entry name" value="PROTEIN CBG26694"/>
    <property type="match status" value="1"/>
</dbReference>
<evidence type="ECO:0000256" key="3">
    <source>
        <dbReference type="ARBA" id="ARBA00022722"/>
    </source>
</evidence>
<dbReference type="GO" id="GO:0004519">
    <property type="term" value="F:endonuclease activity"/>
    <property type="evidence" value="ECO:0007669"/>
    <property type="project" value="UniProtKB-KW"/>
</dbReference>
<evidence type="ECO:0000256" key="6">
    <source>
        <dbReference type="ARBA" id="ARBA00022918"/>
    </source>
</evidence>
<dbReference type="Gene3D" id="3.30.70.270">
    <property type="match status" value="3"/>
</dbReference>
<dbReference type="InterPro" id="IPR050951">
    <property type="entry name" value="Retrovirus_Pol_polyprotein"/>
</dbReference>
<keyword evidence="9" id="KW-1185">Reference proteome</keyword>
<dbReference type="PANTHER" id="PTHR37984:SF5">
    <property type="entry name" value="PROTEIN NYNRIN-LIKE"/>
    <property type="match status" value="1"/>
</dbReference>
<dbReference type="EMBL" id="KQ484161">
    <property type="protein sequence ID" value="KYP36884.1"/>
    <property type="molecule type" value="Genomic_DNA"/>
</dbReference>
<evidence type="ECO:0000256" key="4">
    <source>
        <dbReference type="ARBA" id="ARBA00022759"/>
    </source>
</evidence>
<organism evidence="8 9">
    <name type="scientific">Cajanus cajan</name>
    <name type="common">Pigeon pea</name>
    <name type="synonym">Cajanus indicus</name>
    <dbReference type="NCBI Taxonomy" id="3821"/>
    <lineage>
        <taxon>Eukaryota</taxon>
        <taxon>Viridiplantae</taxon>
        <taxon>Streptophyta</taxon>
        <taxon>Embryophyta</taxon>
        <taxon>Tracheophyta</taxon>
        <taxon>Spermatophyta</taxon>
        <taxon>Magnoliopsida</taxon>
        <taxon>eudicotyledons</taxon>
        <taxon>Gunneridae</taxon>
        <taxon>Pentapetalae</taxon>
        <taxon>rosids</taxon>
        <taxon>fabids</taxon>
        <taxon>Fabales</taxon>
        <taxon>Fabaceae</taxon>
        <taxon>Papilionoideae</taxon>
        <taxon>50 kb inversion clade</taxon>
        <taxon>NPAAA clade</taxon>
        <taxon>indigoferoid/millettioid clade</taxon>
        <taxon>Phaseoleae</taxon>
        <taxon>Cajanus</taxon>
    </lineage>
</organism>
<dbReference type="Pfam" id="PF17917">
    <property type="entry name" value="RT_RNaseH"/>
    <property type="match status" value="1"/>
</dbReference>
<keyword evidence="5" id="KW-0378">Hydrolase</keyword>
<dbReference type="GO" id="GO:0016787">
    <property type="term" value="F:hydrolase activity"/>
    <property type="evidence" value="ECO:0007669"/>
    <property type="project" value="UniProtKB-KW"/>
</dbReference>
<keyword evidence="3" id="KW-0540">Nuclease</keyword>
<dbReference type="InterPro" id="IPR043502">
    <property type="entry name" value="DNA/RNA_pol_sf"/>
</dbReference>
<dbReference type="AlphaFoldDB" id="A0A151R2S8"/>
<keyword evidence="2" id="KW-0548">Nucleotidyltransferase</keyword>
<name>A0A151R2S8_CAJCA</name>
<evidence type="ECO:0000313" key="8">
    <source>
        <dbReference type="EMBL" id="KYP36884.1"/>
    </source>
</evidence>
<dbReference type="GO" id="GO:0003964">
    <property type="term" value="F:RNA-directed DNA polymerase activity"/>
    <property type="evidence" value="ECO:0007669"/>
    <property type="project" value="UniProtKB-KW"/>
</dbReference>
<evidence type="ECO:0000313" key="9">
    <source>
        <dbReference type="Proteomes" id="UP000075243"/>
    </source>
</evidence>